<name>Q5BCD8_EMENI</name>
<evidence type="ECO:0000313" key="4">
    <source>
        <dbReference type="Proteomes" id="UP000000560"/>
    </source>
</evidence>
<feature type="signal peptide" evidence="2">
    <location>
        <begin position="1"/>
        <end position="18"/>
    </location>
</feature>
<evidence type="ECO:0000256" key="1">
    <source>
        <dbReference type="ARBA" id="ARBA00022801"/>
    </source>
</evidence>
<dbReference type="PANTHER" id="PTHR45648:SF22">
    <property type="entry name" value="GDSL LIPASE_ACYLHYDROLASE FAMILY PROTEIN (AFU_ORTHOLOGUE AFUA_4G14700)"/>
    <property type="match status" value="1"/>
</dbReference>
<dbReference type="Proteomes" id="UP000000560">
    <property type="component" value="Chromosome VII"/>
</dbReference>
<dbReference type="EMBL" id="BN001307">
    <property type="protein sequence ID" value="CBF85571.1"/>
    <property type="molecule type" value="Genomic_DNA"/>
</dbReference>
<dbReference type="Gene3D" id="3.40.50.1110">
    <property type="entry name" value="SGNH hydrolase"/>
    <property type="match status" value="1"/>
</dbReference>
<accession>C8VPF1</accession>
<keyword evidence="1" id="KW-0378">Hydrolase</keyword>
<dbReference type="STRING" id="227321.Q5BCD8"/>
<sequence length="341" mass="38270">MKSTLGSLVLALVTAASSAPTTLHHQGLLRRFSSLVVFGDSYTDNGVYSYIPPVAPQSNETSTGGRVWPSYVQQYSGVNLYDYAVSGAVCDSVIANTERSGIKQDQMSSFLTDNSYRDNRTGSRALINPSDETVYAIWIGTNDLGYGGFLTEVQPDGMPLTYFTDCVYEQLDRLHAVGARAFVLMNIAPLDLCPEYARPENGGDETGQFWSNKAGYDTNVTRSSEKMRQYFTMVNEVFEYRTPFELLLANRYPGSRFAVYDVHALMTDIWENPGNYLNGTVPYNVTSSVYQCGDACSASEVRDSYMWYDELHPSEQTDRIVAREFVNVVRGETKWARFWRS</sequence>
<feature type="chain" id="PRO_5010277650" evidence="2">
    <location>
        <begin position="19"/>
        <end position="341"/>
    </location>
</feature>
<dbReference type="GeneID" id="2875294"/>
<evidence type="ECO:0000256" key="2">
    <source>
        <dbReference type="SAM" id="SignalP"/>
    </source>
</evidence>
<gene>
    <name evidence="3" type="ORF">ANIA_01792</name>
</gene>
<proteinExistence type="predicted"/>
<dbReference type="InParanoid" id="Q5BCD8"/>
<dbReference type="InterPro" id="IPR036514">
    <property type="entry name" value="SGNH_hydro_sf"/>
</dbReference>
<reference evidence="4" key="2">
    <citation type="journal article" date="2009" name="Fungal Genet. Biol.">
        <title>The 2008 update of the Aspergillus nidulans genome annotation: a community effort.</title>
        <authorList>
            <person name="Wortman J.R."/>
            <person name="Gilsenan J.M."/>
            <person name="Joardar V."/>
            <person name="Deegan J."/>
            <person name="Clutterbuck J."/>
            <person name="Andersen M.R."/>
            <person name="Archer D."/>
            <person name="Bencina M."/>
            <person name="Braus G."/>
            <person name="Coutinho P."/>
            <person name="von Dohren H."/>
            <person name="Doonan J."/>
            <person name="Driessen A.J."/>
            <person name="Durek P."/>
            <person name="Espeso E."/>
            <person name="Fekete E."/>
            <person name="Flipphi M."/>
            <person name="Estrada C.G."/>
            <person name="Geysens S."/>
            <person name="Goldman G."/>
            <person name="de Groot P.W."/>
            <person name="Hansen K."/>
            <person name="Harris S.D."/>
            <person name="Heinekamp T."/>
            <person name="Helmstaedt K."/>
            <person name="Henrissat B."/>
            <person name="Hofmann G."/>
            <person name="Homan T."/>
            <person name="Horio T."/>
            <person name="Horiuchi H."/>
            <person name="James S."/>
            <person name="Jones M."/>
            <person name="Karaffa L."/>
            <person name="Karanyi Z."/>
            <person name="Kato M."/>
            <person name="Keller N."/>
            <person name="Kelly D.E."/>
            <person name="Kiel J.A."/>
            <person name="Kim J.M."/>
            <person name="van der Klei I.J."/>
            <person name="Klis F.M."/>
            <person name="Kovalchuk A."/>
            <person name="Krasevec N."/>
            <person name="Kubicek C.P."/>
            <person name="Liu B."/>
            <person name="Maccabe A."/>
            <person name="Meyer V."/>
            <person name="Mirabito P."/>
            <person name="Miskei M."/>
            <person name="Mos M."/>
            <person name="Mullins J."/>
            <person name="Nelson D.R."/>
            <person name="Nielsen J."/>
            <person name="Oakley B.R."/>
            <person name="Osmani S.A."/>
            <person name="Pakula T."/>
            <person name="Paszewski A."/>
            <person name="Paulsen I."/>
            <person name="Pilsyk S."/>
            <person name="Pocsi I."/>
            <person name="Punt P.J."/>
            <person name="Ram A.F."/>
            <person name="Ren Q."/>
            <person name="Robellet X."/>
            <person name="Robson G."/>
            <person name="Seiboth B."/>
            <person name="van Solingen P."/>
            <person name="Specht T."/>
            <person name="Sun J."/>
            <person name="Taheri-Talesh N."/>
            <person name="Takeshita N."/>
            <person name="Ussery D."/>
            <person name="vanKuyk P.A."/>
            <person name="Visser H."/>
            <person name="van de Vondervoort P.J."/>
            <person name="de Vries R.P."/>
            <person name="Walton J."/>
            <person name="Xiang X."/>
            <person name="Xiong Y."/>
            <person name="Zeng A.P."/>
            <person name="Brandt B.W."/>
            <person name="Cornell M.J."/>
            <person name="van den Hondel C.A."/>
            <person name="Visser J."/>
            <person name="Oliver S.G."/>
            <person name="Turner G."/>
        </authorList>
    </citation>
    <scope>GENOME REANNOTATION</scope>
    <source>
        <strain evidence="4">FGSC A4 / ATCC 38163 / CBS 112.46 / NRRL 194 / M139</strain>
    </source>
</reference>
<reference evidence="4" key="1">
    <citation type="journal article" date="2005" name="Nature">
        <title>Sequencing of Aspergillus nidulans and comparative analysis with A. fumigatus and A. oryzae.</title>
        <authorList>
            <person name="Galagan J.E."/>
            <person name="Calvo S.E."/>
            <person name="Cuomo C."/>
            <person name="Ma L.J."/>
            <person name="Wortman J.R."/>
            <person name="Batzoglou S."/>
            <person name="Lee S.I."/>
            <person name="Basturkmen M."/>
            <person name="Spevak C.C."/>
            <person name="Clutterbuck J."/>
            <person name="Kapitonov V."/>
            <person name="Jurka J."/>
            <person name="Scazzocchio C."/>
            <person name="Farman M."/>
            <person name="Butler J."/>
            <person name="Purcell S."/>
            <person name="Harris S."/>
            <person name="Braus G.H."/>
            <person name="Draht O."/>
            <person name="Busch S."/>
            <person name="D'Enfert C."/>
            <person name="Bouchier C."/>
            <person name="Goldman G.H."/>
            <person name="Bell-Pedersen D."/>
            <person name="Griffiths-Jones S."/>
            <person name="Doonan J.H."/>
            <person name="Yu J."/>
            <person name="Vienken K."/>
            <person name="Pain A."/>
            <person name="Freitag M."/>
            <person name="Selker E.U."/>
            <person name="Archer D.B."/>
            <person name="Penalva M.A."/>
            <person name="Oakley B.R."/>
            <person name="Momany M."/>
            <person name="Tanaka T."/>
            <person name="Kumagai T."/>
            <person name="Asai K."/>
            <person name="Machida M."/>
            <person name="Nierman W.C."/>
            <person name="Denning D.W."/>
            <person name="Caddick M."/>
            <person name="Hynes M."/>
            <person name="Paoletti M."/>
            <person name="Fischer R."/>
            <person name="Miller B."/>
            <person name="Dyer P."/>
            <person name="Sachs M.S."/>
            <person name="Osmani S.A."/>
            <person name="Birren B.W."/>
        </authorList>
    </citation>
    <scope>NUCLEOTIDE SEQUENCE [LARGE SCALE GENOMIC DNA]</scope>
    <source>
        <strain evidence="4">FGSC A4 / ATCC 38163 / CBS 112.46 / NRRL 194 / M139</strain>
    </source>
</reference>
<dbReference type="Pfam" id="PF00657">
    <property type="entry name" value="Lipase_GDSL"/>
    <property type="match status" value="1"/>
</dbReference>
<dbReference type="OrthoDB" id="1600564at2759"/>
<evidence type="ECO:0000313" key="3">
    <source>
        <dbReference type="EMBL" id="CBF85571.1"/>
    </source>
</evidence>
<accession>Q5BCD8</accession>
<dbReference type="KEGG" id="ani:ANIA_01792"/>
<dbReference type="CDD" id="cd01846">
    <property type="entry name" value="fatty_acyltransferase_like"/>
    <property type="match status" value="1"/>
</dbReference>
<dbReference type="GO" id="GO:0016788">
    <property type="term" value="F:hydrolase activity, acting on ester bonds"/>
    <property type="evidence" value="ECO:0007669"/>
    <property type="project" value="InterPro"/>
</dbReference>
<protein>
    <submittedName>
        <fullName evidence="3">GDSL Lipase/Acylhydrolase family protein (AFU_orthologue AFUA_4G14700)</fullName>
    </submittedName>
</protein>
<keyword evidence="2" id="KW-0732">Signal</keyword>
<dbReference type="OMA" id="KWTTWIS"/>
<dbReference type="SUPFAM" id="SSF52266">
    <property type="entry name" value="SGNH hydrolase"/>
    <property type="match status" value="1"/>
</dbReference>
<dbReference type="InterPro" id="IPR051058">
    <property type="entry name" value="GDSL_Est/Lipase"/>
</dbReference>
<dbReference type="eggNOG" id="ENOG502RY46">
    <property type="taxonomic scope" value="Eukaryota"/>
</dbReference>
<dbReference type="VEuPathDB" id="FungiDB:AN1792"/>
<dbReference type="AlphaFoldDB" id="Q5BCD8"/>
<dbReference type="InterPro" id="IPR001087">
    <property type="entry name" value="GDSL"/>
</dbReference>
<dbReference type="PANTHER" id="PTHR45648">
    <property type="entry name" value="GDSL LIPASE/ACYLHYDROLASE FAMILY PROTEIN (AFU_ORTHOLOGUE AFUA_4G14700)"/>
    <property type="match status" value="1"/>
</dbReference>
<dbReference type="RefSeq" id="XP_659396.1">
    <property type="nucleotide sequence ID" value="XM_654304.2"/>
</dbReference>
<organism evidence="3 4">
    <name type="scientific">Emericella nidulans (strain FGSC A4 / ATCC 38163 / CBS 112.46 / NRRL 194 / M139)</name>
    <name type="common">Aspergillus nidulans</name>
    <dbReference type="NCBI Taxonomy" id="227321"/>
    <lineage>
        <taxon>Eukaryota</taxon>
        <taxon>Fungi</taxon>
        <taxon>Dikarya</taxon>
        <taxon>Ascomycota</taxon>
        <taxon>Pezizomycotina</taxon>
        <taxon>Eurotiomycetes</taxon>
        <taxon>Eurotiomycetidae</taxon>
        <taxon>Eurotiales</taxon>
        <taxon>Aspergillaceae</taxon>
        <taxon>Aspergillus</taxon>
        <taxon>Aspergillus subgen. Nidulantes</taxon>
    </lineage>
</organism>
<dbReference type="HOGENOM" id="CLU_015101_1_0_1"/>
<keyword evidence="4" id="KW-1185">Reference proteome</keyword>